<evidence type="ECO:0000313" key="1">
    <source>
        <dbReference type="EMBL" id="KAL3953727.1"/>
    </source>
</evidence>
<name>A0ACC4DC60_PURLI</name>
<evidence type="ECO:0000313" key="2">
    <source>
        <dbReference type="Proteomes" id="UP001638806"/>
    </source>
</evidence>
<protein>
    <submittedName>
        <fullName evidence="1">Uncharacterized protein</fullName>
    </submittedName>
</protein>
<dbReference type="Proteomes" id="UP001638806">
    <property type="component" value="Unassembled WGS sequence"/>
</dbReference>
<proteinExistence type="predicted"/>
<accession>A0ACC4DC60</accession>
<dbReference type="EMBL" id="JBGNUJ010000011">
    <property type="protein sequence ID" value="KAL3953727.1"/>
    <property type="molecule type" value="Genomic_DNA"/>
</dbReference>
<organism evidence="1 2">
    <name type="scientific">Purpureocillium lilacinum</name>
    <name type="common">Paecilomyces lilacinus</name>
    <dbReference type="NCBI Taxonomy" id="33203"/>
    <lineage>
        <taxon>Eukaryota</taxon>
        <taxon>Fungi</taxon>
        <taxon>Dikarya</taxon>
        <taxon>Ascomycota</taxon>
        <taxon>Pezizomycotina</taxon>
        <taxon>Sordariomycetes</taxon>
        <taxon>Hypocreomycetidae</taxon>
        <taxon>Hypocreales</taxon>
        <taxon>Ophiocordycipitaceae</taxon>
        <taxon>Purpureocillium</taxon>
    </lineage>
</organism>
<reference evidence="1" key="1">
    <citation type="submission" date="2024-12" db="EMBL/GenBank/DDBJ databases">
        <title>Comparative genomics and development of molecular markers within Purpureocillium lilacinum and among Purpureocillium species.</title>
        <authorList>
            <person name="Yeh Z.-Y."/>
            <person name="Ni N.-T."/>
            <person name="Lo P.-H."/>
            <person name="Mushyakhwo K."/>
            <person name="Lin C.-F."/>
            <person name="Nai Y.-S."/>
        </authorList>
    </citation>
    <scope>NUCLEOTIDE SEQUENCE</scope>
    <source>
        <strain evidence="1">NCHU-NPUST-175</strain>
    </source>
</reference>
<keyword evidence="2" id="KW-1185">Reference proteome</keyword>
<gene>
    <name evidence="1" type="ORF">ACCO45_011683</name>
</gene>
<comment type="caution">
    <text evidence="1">The sequence shown here is derived from an EMBL/GenBank/DDBJ whole genome shotgun (WGS) entry which is preliminary data.</text>
</comment>
<sequence length="233" mass="26082">MDPVSLTGLAIGVASLGLQVYTGCIQGTPHRRIQLLVTALGYDEECKYLNLRLRMEQQRLFAWSETSGLLDLDANNHDKILDSNIFNLHRQTVLDLLVQVQCLFDEFTAHQRRHNNLKPVRDDDNVLASPDKDARQASFPMSPRKRDFIKKAMAGLEAQEAFEKLLAKFSALNDNMTNILDHSLQVEIRHTVQDTNRGVLLLHHKVADLSHLVLALKSQLEAGARASSAPPAS</sequence>